<reference evidence="2 3" key="1">
    <citation type="submission" date="2023-02" db="EMBL/GenBank/DDBJ databases">
        <title>LHISI_Scaffold_Assembly.</title>
        <authorList>
            <person name="Stuart O.P."/>
            <person name="Cleave R."/>
            <person name="Magrath M.J.L."/>
            <person name="Mikheyev A.S."/>
        </authorList>
    </citation>
    <scope>NUCLEOTIDE SEQUENCE [LARGE SCALE GENOMIC DNA]</scope>
    <source>
        <strain evidence="2">Daus_M_001</strain>
        <tissue evidence="2">Leg muscle</tissue>
    </source>
</reference>
<dbReference type="EMBL" id="JARBHB010000002">
    <property type="protein sequence ID" value="KAJ8891594.1"/>
    <property type="molecule type" value="Genomic_DNA"/>
</dbReference>
<sequence length="705" mass="79741">MTQESSMQEEHRREFMNESRMTQQEKLDPSAKQTGSIPDRDTPEFSHVRIGPDDAAGLQVFSEISCFPHPFIPPLLHTHRNHPHRLSRPRSALSGAIPACENPVTQPGIEPGSPWWEASIMIVLLVGLWSDAGKRETSETPGRPGGISDDANNLQRATMMGAAVHAHNEPRCAEQALRRISALRRLAQPSVNIAALHARPLGHELSTRLRGVEGPQTISSRCASTGDIEHWRVYATWNYRKLAPDSRRRVGIYLGRATRCVGADNPASTRYPKGGERRDRYPSFSFFLRRKYRRLFSPFRRHCLDTQMTAMLLDLILNVRVTVEHKMKKKKIFSALEPELWDTLSPKMCRHTVVPPITISSLWGTEAATELWYLYLPHATRHERKSFREIRVSLTIPQEAWTKVAWADESRYTLVHADGRVRLRLQAHEALDPRVSWIMLRTKWDTWYMCYRSSPASDTKTFWQIADLPWRIRLEYRGYGVWEVLGPTCSVVSHVMASYVTDHVTFSGITSACATPSEATDDVIGRKTPAFRNSLVGLRIHRSEVILVVRATGARGMCSYFTSVLSCSLCFSARCCQSARSLQNIFSVTAILQLFYLPEIGEEGVVLPQCQLFVPCVGVVWAGLHQSDSVASGRDSAATWHIDCSTARSHLVWRPARRLAGRWGAQALRRCEELGGCRHVQLTNRRARKVSRACDLTDRRECCGV</sequence>
<proteinExistence type="predicted"/>
<feature type="region of interest" description="Disordered" evidence="1">
    <location>
        <begin position="1"/>
        <end position="50"/>
    </location>
</feature>
<name>A0ABQ9I5R9_9NEOP</name>
<comment type="caution">
    <text evidence="2">The sequence shown here is derived from an EMBL/GenBank/DDBJ whole genome shotgun (WGS) entry which is preliminary data.</text>
</comment>
<feature type="compositionally biased region" description="Basic and acidic residues" evidence="1">
    <location>
        <begin position="38"/>
        <end position="50"/>
    </location>
</feature>
<protein>
    <submittedName>
        <fullName evidence="2">Uncharacterized protein</fullName>
    </submittedName>
</protein>
<dbReference type="Proteomes" id="UP001159363">
    <property type="component" value="Chromosome 2"/>
</dbReference>
<feature type="compositionally biased region" description="Basic and acidic residues" evidence="1">
    <location>
        <begin position="8"/>
        <end position="29"/>
    </location>
</feature>
<accession>A0ABQ9I5R9</accession>
<gene>
    <name evidence="2" type="ORF">PR048_004122</name>
</gene>
<evidence type="ECO:0000313" key="2">
    <source>
        <dbReference type="EMBL" id="KAJ8891594.1"/>
    </source>
</evidence>
<keyword evidence="3" id="KW-1185">Reference proteome</keyword>
<evidence type="ECO:0000313" key="3">
    <source>
        <dbReference type="Proteomes" id="UP001159363"/>
    </source>
</evidence>
<evidence type="ECO:0000256" key="1">
    <source>
        <dbReference type="SAM" id="MobiDB-lite"/>
    </source>
</evidence>
<organism evidence="2 3">
    <name type="scientific">Dryococelus australis</name>
    <dbReference type="NCBI Taxonomy" id="614101"/>
    <lineage>
        <taxon>Eukaryota</taxon>
        <taxon>Metazoa</taxon>
        <taxon>Ecdysozoa</taxon>
        <taxon>Arthropoda</taxon>
        <taxon>Hexapoda</taxon>
        <taxon>Insecta</taxon>
        <taxon>Pterygota</taxon>
        <taxon>Neoptera</taxon>
        <taxon>Polyneoptera</taxon>
        <taxon>Phasmatodea</taxon>
        <taxon>Verophasmatodea</taxon>
        <taxon>Anareolatae</taxon>
        <taxon>Phasmatidae</taxon>
        <taxon>Eurycanthinae</taxon>
        <taxon>Dryococelus</taxon>
    </lineage>
</organism>